<comment type="similarity">
    <text evidence="2 6">Belongs to the transposase mutator family.</text>
</comment>
<evidence type="ECO:0000313" key="8">
    <source>
        <dbReference type="Proteomes" id="UP000000366"/>
    </source>
</evidence>
<reference evidence="7 8" key="1">
    <citation type="journal article" date="2007" name="J. Bacteriol.">
        <title>Whole-genome analysis of the methyl tert-butyl ether-degrading beta-proteobacterium Methylibium petroleiphilum PM1.</title>
        <authorList>
            <person name="Kane S.R."/>
            <person name="Chakicherla A.Y."/>
            <person name="Chain P.S.G."/>
            <person name="Schmidt R."/>
            <person name="Shin M.W."/>
            <person name="Legler T.C."/>
            <person name="Scow K.M."/>
            <person name="Larimer F.W."/>
            <person name="Lucas S.M."/>
            <person name="Richardson P.M."/>
            <person name="Hristova K.R."/>
        </authorList>
    </citation>
    <scope>NUCLEOTIDE SEQUENCE [LARGE SCALE GENOMIC DNA]</scope>
    <source>
        <strain evidence="8">ATCC BAA-1232 / LMG 22953 / PM1</strain>
        <plasmid evidence="7 8">RPME01</plasmid>
    </source>
</reference>
<comment type="function">
    <text evidence="1 6">Required for the transposition of the insertion element.</text>
</comment>
<dbReference type="InterPro" id="IPR001207">
    <property type="entry name" value="Transposase_mutator"/>
</dbReference>
<keyword evidence="5 6" id="KW-0233">DNA recombination</keyword>
<evidence type="ECO:0000256" key="6">
    <source>
        <dbReference type="RuleBase" id="RU365089"/>
    </source>
</evidence>
<dbReference type="EMBL" id="CP000556">
    <property type="protein sequence ID" value="ABM97299.1"/>
    <property type="molecule type" value="Genomic_DNA"/>
</dbReference>
<keyword evidence="6" id="KW-0814">Transposable element</keyword>
<dbReference type="PANTHER" id="PTHR33217">
    <property type="entry name" value="TRANSPOSASE FOR INSERTION SEQUENCE ELEMENT IS1081"/>
    <property type="match status" value="1"/>
</dbReference>
<dbReference type="Proteomes" id="UP000000366">
    <property type="component" value="Plasmid RPME01"/>
</dbReference>
<proteinExistence type="inferred from homology"/>
<dbReference type="Pfam" id="PF00872">
    <property type="entry name" value="Transposase_mut"/>
    <property type="match status" value="1"/>
</dbReference>
<dbReference type="GO" id="GO:0006313">
    <property type="term" value="P:DNA transposition"/>
    <property type="evidence" value="ECO:0007669"/>
    <property type="project" value="UniProtKB-UniRule"/>
</dbReference>
<evidence type="ECO:0000256" key="1">
    <source>
        <dbReference type="ARBA" id="ARBA00002190"/>
    </source>
</evidence>
<dbReference type="GO" id="GO:0003677">
    <property type="term" value="F:DNA binding"/>
    <property type="evidence" value="ECO:0007669"/>
    <property type="project" value="UniProtKB-UniRule"/>
</dbReference>
<evidence type="ECO:0000256" key="4">
    <source>
        <dbReference type="ARBA" id="ARBA00023125"/>
    </source>
</evidence>
<dbReference type="PANTHER" id="PTHR33217:SF7">
    <property type="entry name" value="TRANSPOSASE FOR INSERTION SEQUENCE ELEMENT IS1081"/>
    <property type="match status" value="1"/>
</dbReference>
<keyword evidence="8" id="KW-1185">Reference proteome</keyword>
<accession>A2SP10</accession>
<organism evidence="7 8">
    <name type="scientific">Methylibium petroleiphilum (strain ATCC BAA-1232 / LMG 22953 / PM1)</name>
    <dbReference type="NCBI Taxonomy" id="420662"/>
    <lineage>
        <taxon>Bacteria</taxon>
        <taxon>Pseudomonadati</taxon>
        <taxon>Pseudomonadota</taxon>
        <taxon>Betaproteobacteria</taxon>
        <taxon>Burkholderiales</taxon>
        <taxon>Sphaerotilaceae</taxon>
        <taxon>Methylibium</taxon>
    </lineage>
</organism>
<dbReference type="RefSeq" id="WP_011831852.1">
    <property type="nucleotide sequence ID" value="NC_008826.1"/>
</dbReference>
<evidence type="ECO:0000256" key="3">
    <source>
        <dbReference type="ARBA" id="ARBA00022578"/>
    </source>
</evidence>
<keyword evidence="4 6" id="KW-0238">DNA-binding</keyword>
<protein>
    <recommendedName>
        <fullName evidence="6">Mutator family transposase</fullName>
    </recommendedName>
</protein>
<gene>
    <name evidence="7" type="ordered locus">Mpe_B0527</name>
</gene>
<keyword evidence="7" id="KW-0614">Plasmid</keyword>
<evidence type="ECO:0000313" key="7">
    <source>
        <dbReference type="EMBL" id="ABM97299.1"/>
    </source>
</evidence>
<dbReference type="KEGG" id="mpt:Mpe_B0527"/>
<keyword evidence="3 6" id="KW-0815">Transposition</keyword>
<dbReference type="HOGENOM" id="CLU_036805_2_2_4"/>
<dbReference type="eggNOG" id="COG3328">
    <property type="taxonomic scope" value="Bacteria"/>
</dbReference>
<evidence type="ECO:0000256" key="5">
    <source>
        <dbReference type="ARBA" id="ARBA00023172"/>
    </source>
</evidence>
<dbReference type="NCBIfam" id="NF033543">
    <property type="entry name" value="transpos_IS256"/>
    <property type="match status" value="1"/>
</dbReference>
<name>A2SP10_METPP</name>
<evidence type="ECO:0000256" key="2">
    <source>
        <dbReference type="ARBA" id="ARBA00010961"/>
    </source>
</evidence>
<dbReference type="AlphaFoldDB" id="A2SP10"/>
<geneLocation type="plasmid" evidence="7 8">
    <name>RPME01</name>
</geneLocation>
<dbReference type="GO" id="GO:0004803">
    <property type="term" value="F:transposase activity"/>
    <property type="evidence" value="ECO:0007669"/>
    <property type="project" value="UniProtKB-UniRule"/>
</dbReference>
<sequence length="434" mass="47343">MKDRNAGRKAKDGLRVVHRNDRAAVRHLAQGSGQALLPMLELLENAQASVDELMNEAARAVVEELLLASASKIAGAKHRGKAGGPVQWHGAQDGFIQLAERKLRLTRPRLRSSGRAGKEVHVPAYDKLRDDARMGARVRDIVVKGVSMRKYEAVLPEVAGTVGVSKSAVSRRFIEASAAQLAALNERALADAALLAIYIDGIIVDGTHVLAALGVDEHGRKAMLGLSAGSSENAQVVKALLTGLRERGLAVDRDYLFVIDGGKALRSAIEEVFGNHAKVQRCRTHKLRNVLEALPTQMRAQTKSVMNAAYKLDAKRGMDKIRQQAKWLQAEHADAAASMLEGLEEVFTVNTLGLPPSLMRCLCTTNIIENPNGIVRTTTNRVKRWRDQAMALRWVAAGFLEAEKSFRRIIGVKDLWVLAVALARDPPRSARRAA</sequence>